<name>A0A7S3GAG7_9EUKA</name>
<evidence type="ECO:0000256" key="1">
    <source>
        <dbReference type="SAM" id="Coils"/>
    </source>
</evidence>
<protein>
    <submittedName>
        <fullName evidence="3">Uncharacterized protein</fullName>
    </submittedName>
</protein>
<gene>
    <name evidence="3" type="ORF">PBIL07802_LOCUS16538</name>
</gene>
<feature type="coiled-coil region" evidence="1">
    <location>
        <begin position="125"/>
        <end position="159"/>
    </location>
</feature>
<reference evidence="3" key="1">
    <citation type="submission" date="2021-01" db="EMBL/GenBank/DDBJ databases">
        <authorList>
            <person name="Corre E."/>
            <person name="Pelletier E."/>
            <person name="Niang G."/>
            <person name="Scheremetjew M."/>
            <person name="Finn R."/>
            <person name="Kale V."/>
            <person name="Holt S."/>
            <person name="Cochrane G."/>
            <person name="Meng A."/>
            <person name="Brown T."/>
            <person name="Cohen L."/>
        </authorList>
    </citation>
    <scope>NUCLEOTIDE SEQUENCE</scope>
    <source>
        <strain evidence="3">NIES-2562</strain>
    </source>
</reference>
<evidence type="ECO:0000313" key="3">
    <source>
        <dbReference type="EMBL" id="CAE0254296.1"/>
    </source>
</evidence>
<keyword evidence="1" id="KW-0175">Coiled coil</keyword>
<proteinExistence type="predicted"/>
<accession>A0A7S3GAG7</accession>
<organism evidence="3">
    <name type="scientific">Palpitomonas bilix</name>
    <dbReference type="NCBI Taxonomy" id="652834"/>
    <lineage>
        <taxon>Eukaryota</taxon>
        <taxon>Eukaryota incertae sedis</taxon>
    </lineage>
</organism>
<dbReference type="AlphaFoldDB" id="A0A7S3GAG7"/>
<sequence>MSLRTRRRDQRQASASAGRVFLDEGEVSEKENSPHEGIPSKSSSTPLRQRKLTHRENSVPRGGVKHAANIEVYPHVGQGVKTTTSSSAQTDLGGQDLKDLVADSRELERRNILLRSTVFTMQEDIDVQENTISSLREHLREKENELKHFQLMCSALKHRTVIQEIERVEADEVKISKRKMMSAIHDFLAKPDTEENRRKILKLMESEAK</sequence>
<evidence type="ECO:0000256" key="2">
    <source>
        <dbReference type="SAM" id="MobiDB-lite"/>
    </source>
</evidence>
<feature type="region of interest" description="Disordered" evidence="2">
    <location>
        <begin position="1"/>
        <end position="61"/>
    </location>
</feature>
<dbReference type="EMBL" id="HBIB01025388">
    <property type="protein sequence ID" value="CAE0254296.1"/>
    <property type="molecule type" value="Transcribed_RNA"/>
</dbReference>